<dbReference type="GO" id="GO:0032259">
    <property type="term" value="P:methylation"/>
    <property type="evidence" value="ECO:0007669"/>
    <property type="project" value="UniProtKB-KW"/>
</dbReference>
<dbReference type="InterPro" id="IPR051052">
    <property type="entry name" value="Diverse_substrate_MTase"/>
</dbReference>
<dbReference type="AlphaFoldDB" id="A0AAV4ED47"/>
<evidence type="ECO:0000256" key="1">
    <source>
        <dbReference type="ARBA" id="ARBA00022603"/>
    </source>
</evidence>
<dbReference type="SUPFAM" id="SSF53335">
    <property type="entry name" value="S-adenosyl-L-methionine-dependent methyltransferases"/>
    <property type="match status" value="1"/>
</dbReference>
<dbReference type="Gene3D" id="3.40.50.150">
    <property type="entry name" value="Vaccinia Virus protein VP39"/>
    <property type="match status" value="1"/>
</dbReference>
<proteinExistence type="predicted"/>
<dbReference type="PANTHER" id="PTHR44942">
    <property type="entry name" value="METHYLTRANSF_11 DOMAIN-CONTAINING PROTEIN"/>
    <property type="match status" value="1"/>
</dbReference>
<dbReference type="Proteomes" id="UP000762676">
    <property type="component" value="Unassembled WGS sequence"/>
</dbReference>
<dbReference type="GO" id="GO:0008168">
    <property type="term" value="F:methyltransferase activity"/>
    <property type="evidence" value="ECO:0007669"/>
    <property type="project" value="UniProtKB-KW"/>
</dbReference>
<dbReference type="EMBL" id="BMAT01003620">
    <property type="protein sequence ID" value="GFR58858.1"/>
    <property type="molecule type" value="Genomic_DNA"/>
</dbReference>
<sequence length="317" mass="35128">MLFQDSSGELERHASAVAARGFSTNSSNYEANRPGYTEEADCDDQPQGHVSTANLAVQGFSTNSSNYEANRPGYTEEAVRIIAQAVESVPCLGESIQYQVLELGAGTGKLTQQLVKELPTSTKYLALDPSRNFLDALKQKSLGVETVEGSADCIPLPDNSVQAVVCAQSFHWFSDLDSLKSIHRVLAPGGVLVLVWNKKNFDDGWRKKILEQRFEVMQKFGAPRGVYETGKWKINIDQSPLFSLSKCYDLAGVEPIISLENIISNVTTISAYNALPSQERETYIEKLRNLLMNWPGVDPNEMKIPHTTNLYVYIAQN</sequence>
<keyword evidence="6" id="KW-1185">Reference proteome</keyword>
<keyword evidence="1 5" id="KW-0489">Methyltransferase</keyword>
<gene>
    <name evidence="5" type="ORF">ElyMa_001779800</name>
</gene>
<comment type="caution">
    <text evidence="5">The sequence shown here is derived from an EMBL/GenBank/DDBJ whole genome shotgun (WGS) entry which is preliminary data.</text>
</comment>
<evidence type="ECO:0000313" key="5">
    <source>
        <dbReference type="EMBL" id="GFR58858.1"/>
    </source>
</evidence>
<dbReference type="CDD" id="cd02440">
    <property type="entry name" value="AdoMet_MTases"/>
    <property type="match status" value="1"/>
</dbReference>
<feature type="region of interest" description="Disordered" evidence="3">
    <location>
        <begin position="26"/>
        <end position="46"/>
    </location>
</feature>
<dbReference type="Pfam" id="PF13649">
    <property type="entry name" value="Methyltransf_25"/>
    <property type="match status" value="1"/>
</dbReference>
<organism evidence="5 6">
    <name type="scientific">Elysia marginata</name>
    <dbReference type="NCBI Taxonomy" id="1093978"/>
    <lineage>
        <taxon>Eukaryota</taxon>
        <taxon>Metazoa</taxon>
        <taxon>Spiralia</taxon>
        <taxon>Lophotrochozoa</taxon>
        <taxon>Mollusca</taxon>
        <taxon>Gastropoda</taxon>
        <taxon>Heterobranchia</taxon>
        <taxon>Euthyneura</taxon>
        <taxon>Panpulmonata</taxon>
        <taxon>Sacoglossa</taxon>
        <taxon>Placobranchoidea</taxon>
        <taxon>Plakobranchidae</taxon>
        <taxon>Elysia</taxon>
    </lineage>
</organism>
<dbReference type="InterPro" id="IPR029063">
    <property type="entry name" value="SAM-dependent_MTases_sf"/>
</dbReference>
<evidence type="ECO:0000256" key="2">
    <source>
        <dbReference type="ARBA" id="ARBA00022679"/>
    </source>
</evidence>
<evidence type="ECO:0000313" key="6">
    <source>
        <dbReference type="Proteomes" id="UP000762676"/>
    </source>
</evidence>
<accession>A0AAV4ED47</accession>
<dbReference type="PANTHER" id="PTHR44942:SF4">
    <property type="entry name" value="METHYLTRANSFERASE TYPE 11 DOMAIN-CONTAINING PROTEIN"/>
    <property type="match status" value="1"/>
</dbReference>
<evidence type="ECO:0000256" key="3">
    <source>
        <dbReference type="SAM" id="MobiDB-lite"/>
    </source>
</evidence>
<protein>
    <submittedName>
        <fullName evidence="5">Methyltransferase</fullName>
    </submittedName>
</protein>
<evidence type="ECO:0000259" key="4">
    <source>
        <dbReference type="Pfam" id="PF13649"/>
    </source>
</evidence>
<keyword evidence="2" id="KW-0808">Transferase</keyword>
<reference evidence="5 6" key="1">
    <citation type="journal article" date="2021" name="Elife">
        <title>Chloroplast acquisition without the gene transfer in kleptoplastic sea slugs, Plakobranchus ocellatus.</title>
        <authorList>
            <person name="Maeda T."/>
            <person name="Takahashi S."/>
            <person name="Yoshida T."/>
            <person name="Shimamura S."/>
            <person name="Takaki Y."/>
            <person name="Nagai Y."/>
            <person name="Toyoda A."/>
            <person name="Suzuki Y."/>
            <person name="Arimoto A."/>
            <person name="Ishii H."/>
            <person name="Satoh N."/>
            <person name="Nishiyama T."/>
            <person name="Hasebe M."/>
            <person name="Maruyama T."/>
            <person name="Minagawa J."/>
            <person name="Obokata J."/>
            <person name="Shigenobu S."/>
        </authorList>
    </citation>
    <scope>NUCLEOTIDE SEQUENCE [LARGE SCALE GENOMIC DNA]</scope>
</reference>
<name>A0AAV4ED47_9GAST</name>
<feature type="domain" description="Methyltransferase" evidence="4">
    <location>
        <begin position="100"/>
        <end position="190"/>
    </location>
</feature>
<dbReference type="InterPro" id="IPR041698">
    <property type="entry name" value="Methyltransf_25"/>
</dbReference>